<evidence type="ECO:0000313" key="1">
    <source>
        <dbReference type="EMBL" id="RYT73184.1"/>
    </source>
</evidence>
<protein>
    <submittedName>
        <fullName evidence="1">Uncharacterized protein</fullName>
    </submittedName>
</protein>
<accession>A0A3E4KSS9</accession>
<keyword evidence="2" id="KW-1185">Reference proteome</keyword>
<name>A0A3E4KSS9_9BACE</name>
<dbReference type="Proteomes" id="UP000291191">
    <property type="component" value="Unassembled WGS sequence"/>
</dbReference>
<sequence>MVRKLAKEKYSGTLRLSIKNFMGCGKKMIIAKPYLESLNPSSVRKTESDIIQYTRKIANNV</sequence>
<organism evidence="1 2">
    <name type="scientific">Bacteroides intestinalis</name>
    <dbReference type="NCBI Taxonomy" id="329854"/>
    <lineage>
        <taxon>Bacteria</taxon>
        <taxon>Pseudomonadati</taxon>
        <taxon>Bacteroidota</taxon>
        <taxon>Bacteroidia</taxon>
        <taxon>Bacteroidales</taxon>
        <taxon>Bacteroidaceae</taxon>
        <taxon>Bacteroides</taxon>
    </lineage>
</organism>
<proteinExistence type="predicted"/>
<gene>
    <name evidence="1" type="ORF">EAJ06_23165</name>
</gene>
<dbReference type="EMBL" id="RCXO01000052">
    <property type="protein sequence ID" value="RYT73184.1"/>
    <property type="molecule type" value="Genomic_DNA"/>
</dbReference>
<comment type="caution">
    <text evidence="1">The sequence shown here is derived from an EMBL/GenBank/DDBJ whole genome shotgun (WGS) entry which is preliminary data.</text>
</comment>
<dbReference type="AlphaFoldDB" id="A0A3E4KSS9"/>
<evidence type="ECO:0000313" key="2">
    <source>
        <dbReference type="Proteomes" id="UP000291191"/>
    </source>
</evidence>
<reference evidence="1 2" key="1">
    <citation type="journal article" date="2019" name="Science, e1252229">
        <title>Invertible promoters mediate bacterial phase variation, antibiotic resistance, and host adaptation in the gut.</title>
        <authorList>
            <person name="Jiang X."/>
            <person name="Hall A.B."/>
            <person name="Arthur T.D."/>
            <person name="Plichta D.R."/>
            <person name="Covington C.T."/>
            <person name="Poyet M."/>
            <person name="Crothers J."/>
            <person name="Moses P.L."/>
            <person name="Tolonen A.C."/>
            <person name="Vlamakis H."/>
            <person name="Alm E.J."/>
            <person name="Xavier R.J."/>
        </authorList>
    </citation>
    <scope>NUCLEOTIDE SEQUENCE [LARGE SCALE GENOMIC DNA]</scope>
    <source>
        <strain evidence="2">bf_0095</strain>
    </source>
</reference>